<comment type="caution">
    <text evidence="1">The sequence shown here is derived from an EMBL/GenBank/DDBJ whole genome shotgun (WGS) entry which is preliminary data.</text>
</comment>
<evidence type="ECO:0000313" key="2">
    <source>
        <dbReference type="Proteomes" id="UP000805193"/>
    </source>
</evidence>
<keyword evidence="2" id="KW-1185">Reference proteome</keyword>
<dbReference type="EMBL" id="JABSTQ010009088">
    <property type="protein sequence ID" value="KAG0433072.1"/>
    <property type="molecule type" value="Genomic_DNA"/>
</dbReference>
<accession>A0AC60QJF7</accession>
<protein>
    <submittedName>
        <fullName evidence="1">Uncharacterized protein</fullName>
    </submittedName>
</protein>
<sequence>MFGIQLLHSKRNLSNAASAAAMDTVRPPASTVLCASAAVTRTRTETPALLKRGTPDQRSAQFKQSKSTRGSKNYRERTHRSKTAQNHKTEDSVRFNRHSSKQEVGPEPSSSSKLRLQERMTDDTATGQQWLVYRAKVVAATYGAPD</sequence>
<organism evidence="1 2">
    <name type="scientific">Ixodes persulcatus</name>
    <name type="common">Taiga tick</name>
    <dbReference type="NCBI Taxonomy" id="34615"/>
    <lineage>
        <taxon>Eukaryota</taxon>
        <taxon>Metazoa</taxon>
        <taxon>Ecdysozoa</taxon>
        <taxon>Arthropoda</taxon>
        <taxon>Chelicerata</taxon>
        <taxon>Arachnida</taxon>
        <taxon>Acari</taxon>
        <taxon>Parasitiformes</taxon>
        <taxon>Ixodida</taxon>
        <taxon>Ixodoidea</taxon>
        <taxon>Ixodidae</taxon>
        <taxon>Ixodinae</taxon>
        <taxon>Ixodes</taxon>
    </lineage>
</organism>
<dbReference type="Proteomes" id="UP000805193">
    <property type="component" value="Unassembled WGS sequence"/>
</dbReference>
<gene>
    <name evidence="1" type="ORF">HPB47_020261</name>
</gene>
<reference evidence="1 2" key="1">
    <citation type="journal article" date="2020" name="Cell">
        <title>Large-Scale Comparative Analyses of Tick Genomes Elucidate Their Genetic Diversity and Vector Capacities.</title>
        <authorList>
            <consortium name="Tick Genome and Microbiome Consortium (TIGMIC)"/>
            <person name="Jia N."/>
            <person name="Wang J."/>
            <person name="Shi W."/>
            <person name="Du L."/>
            <person name="Sun Y."/>
            <person name="Zhan W."/>
            <person name="Jiang J.F."/>
            <person name="Wang Q."/>
            <person name="Zhang B."/>
            <person name="Ji P."/>
            <person name="Bell-Sakyi L."/>
            <person name="Cui X.M."/>
            <person name="Yuan T.T."/>
            <person name="Jiang B.G."/>
            <person name="Yang W.F."/>
            <person name="Lam T.T."/>
            <person name="Chang Q.C."/>
            <person name="Ding S.J."/>
            <person name="Wang X.J."/>
            <person name="Zhu J.G."/>
            <person name="Ruan X.D."/>
            <person name="Zhao L."/>
            <person name="Wei J.T."/>
            <person name="Ye R.Z."/>
            <person name="Que T.C."/>
            <person name="Du C.H."/>
            <person name="Zhou Y.H."/>
            <person name="Cheng J.X."/>
            <person name="Dai P.F."/>
            <person name="Guo W.B."/>
            <person name="Han X.H."/>
            <person name="Huang E.J."/>
            <person name="Li L.F."/>
            <person name="Wei W."/>
            <person name="Gao Y.C."/>
            <person name="Liu J.Z."/>
            <person name="Shao H.Z."/>
            <person name="Wang X."/>
            <person name="Wang C.C."/>
            <person name="Yang T.C."/>
            <person name="Huo Q.B."/>
            <person name="Li W."/>
            <person name="Chen H.Y."/>
            <person name="Chen S.E."/>
            <person name="Zhou L.G."/>
            <person name="Ni X.B."/>
            <person name="Tian J.H."/>
            <person name="Sheng Y."/>
            <person name="Liu T."/>
            <person name="Pan Y.S."/>
            <person name="Xia L.Y."/>
            <person name="Li J."/>
            <person name="Zhao F."/>
            <person name="Cao W.C."/>
        </authorList>
    </citation>
    <scope>NUCLEOTIDE SEQUENCE [LARGE SCALE GENOMIC DNA]</scope>
    <source>
        <strain evidence="1">Iper-2018</strain>
    </source>
</reference>
<name>A0AC60QJF7_IXOPE</name>
<evidence type="ECO:0000313" key="1">
    <source>
        <dbReference type="EMBL" id="KAG0433072.1"/>
    </source>
</evidence>
<proteinExistence type="predicted"/>